<evidence type="ECO:0000313" key="2">
    <source>
        <dbReference type="Proteomes" id="UP000070248"/>
    </source>
</evidence>
<accession>A0A133VQL9</accession>
<protein>
    <submittedName>
        <fullName evidence="1">Uncharacterized protein</fullName>
    </submittedName>
</protein>
<dbReference type="EMBL" id="LHYL01000007">
    <property type="protein sequence ID" value="KXB08713.1"/>
    <property type="molecule type" value="Genomic_DNA"/>
</dbReference>
<evidence type="ECO:0000313" key="1">
    <source>
        <dbReference type="EMBL" id="KXB08713.1"/>
    </source>
</evidence>
<gene>
    <name evidence="1" type="ORF">AKJ59_00600</name>
</gene>
<dbReference type="Proteomes" id="UP000070248">
    <property type="component" value="Unassembled WGS sequence"/>
</dbReference>
<keyword evidence="2" id="KW-1185">Reference proteome</keyword>
<sequence>MIIFYEKKTGRIFGVINGRKHDDNAIENTWLQPGNLKKSEVGKYIVPFKTKYKMVKEPITELRVVDQETMKVEKVKVGEKEVKQSAGMEPDVPFADLVLDFESGKKDIYDYKIKLKNGKVVGFEKK</sequence>
<name>A0A133VQL9_9EURY</name>
<comment type="caution">
    <text evidence="1">The sequence shown here is derived from an EMBL/GenBank/DDBJ whole genome shotgun (WGS) entry which is preliminary data.</text>
</comment>
<organism evidence="1 2">
    <name type="scientific">candidate division MSBL1 archaeon SCGC-AAA385M02</name>
    <dbReference type="NCBI Taxonomy" id="1698287"/>
    <lineage>
        <taxon>Archaea</taxon>
        <taxon>Methanobacteriati</taxon>
        <taxon>Methanobacteriota</taxon>
        <taxon>candidate division MSBL1</taxon>
    </lineage>
</organism>
<reference evidence="1 2" key="1">
    <citation type="journal article" date="2016" name="Sci. Rep.">
        <title>Metabolic traits of an uncultured archaeal lineage -MSBL1- from brine pools of the Red Sea.</title>
        <authorList>
            <person name="Mwirichia R."/>
            <person name="Alam I."/>
            <person name="Rashid M."/>
            <person name="Vinu M."/>
            <person name="Ba-Alawi W."/>
            <person name="Anthony Kamau A."/>
            <person name="Kamanda Ngugi D."/>
            <person name="Goker M."/>
            <person name="Klenk H.P."/>
            <person name="Bajic V."/>
            <person name="Stingl U."/>
        </authorList>
    </citation>
    <scope>NUCLEOTIDE SEQUENCE [LARGE SCALE GENOMIC DNA]</scope>
    <source>
        <strain evidence="1">SCGC-AAA385M02</strain>
    </source>
</reference>
<dbReference type="AlphaFoldDB" id="A0A133VQL9"/>
<proteinExistence type="predicted"/>